<evidence type="ECO:0000256" key="9">
    <source>
        <dbReference type="ARBA" id="ARBA00023012"/>
    </source>
</evidence>
<dbReference type="SUPFAM" id="SSF47384">
    <property type="entry name" value="Homodimeric domain of signal transducing histidine kinase"/>
    <property type="match status" value="1"/>
</dbReference>
<dbReference type="Proteomes" id="UP000228920">
    <property type="component" value="Unassembled WGS sequence"/>
</dbReference>
<evidence type="ECO:0000256" key="3">
    <source>
        <dbReference type="ARBA" id="ARBA00012438"/>
    </source>
</evidence>
<keyword evidence="8 11" id="KW-1133">Transmembrane helix</keyword>
<feature type="transmembrane region" description="Helical" evidence="11">
    <location>
        <begin position="20"/>
        <end position="42"/>
    </location>
</feature>
<dbReference type="SMART" id="SM00387">
    <property type="entry name" value="HATPase_c"/>
    <property type="match status" value="1"/>
</dbReference>
<proteinExistence type="predicted"/>
<feature type="transmembrane region" description="Helical" evidence="11">
    <location>
        <begin position="163"/>
        <end position="184"/>
    </location>
</feature>
<evidence type="ECO:0000256" key="11">
    <source>
        <dbReference type="SAM" id="Phobius"/>
    </source>
</evidence>
<dbReference type="PRINTS" id="PR00344">
    <property type="entry name" value="BCTRLSENSOR"/>
</dbReference>
<comment type="caution">
    <text evidence="14">The sequence shown here is derived from an EMBL/GenBank/DDBJ whole genome shotgun (WGS) entry which is preliminary data.</text>
</comment>
<protein>
    <recommendedName>
        <fullName evidence="3">histidine kinase</fullName>
        <ecNumber evidence="3">2.7.13.3</ecNumber>
    </recommendedName>
</protein>
<keyword evidence="5" id="KW-0808">Transferase</keyword>
<dbReference type="InterPro" id="IPR036097">
    <property type="entry name" value="HisK_dim/P_sf"/>
</dbReference>
<dbReference type="EMBL" id="PFNL01000020">
    <property type="protein sequence ID" value="PIZ47982.1"/>
    <property type="molecule type" value="Genomic_DNA"/>
</dbReference>
<evidence type="ECO:0000256" key="5">
    <source>
        <dbReference type="ARBA" id="ARBA00022679"/>
    </source>
</evidence>
<dbReference type="PROSITE" id="PS50109">
    <property type="entry name" value="HIS_KIN"/>
    <property type="match status" value="1"/>
</dbReference>
<gene>
    <name evidence="14" type="ORF">COY32_00810</name>
</gene>
<dbReference type="PROSITE" id="PS50885">
    <property type="entry name" value="HAMP"/>
    <property type="match status" value="1"/>
</dbReference>
<dbReference type="Pfam" id="PF02518">
    <property type="entry name" value="HATPase_c"/>
    <property type="match status" value="1"/>
</dbReference>
<sequence>MHANKFNIFGKTLARRLSLWYLASIVSIFLLFAFTITGLFWATLKDQIDHHVHIAVTEAHQIVQNYKGDERDSLIKNLVSGQGMTVVVLSPDGSPILETNSPDVALTTEHQLQRILAFSNLTVEAPIHFTVNNIRFAAMPVTVSSGNGIVAVGYSTQVLNATYYKMLLIIIGVLCLGVLPATLIGQHLLKKQLLPLNNIAEQAKSVSNLSSLSTRITINSPTEELETIQIALNTMLSQLEKTFNSEREFFAEAAHTLKTPLAVLRSQIENSSLDLMQKNELLETIDHANDTIQDLLFLSKVGAKPQDTTEFSLSTVMTDLAELAVTLGEELSLSVTVDIQKNVSIVGDKKLLQRALSNIVHNAVIYNKPHGSILLVLKEENRNIKIIVKDSGRGISKNEQSRIFSRFYRGEDVKTPGSGLGLAISKAVIEQMNGTITFSSIRDTGTKITILFSH</sequence>
<dbReference type="InterPro" id="IPR003661">
    <property type="entry name" value="HisK_dim/P_dom"/>
</dbReference>
<feature type="domain" description="Histidine kinase" evidence="12">
    <location>
        <begin position="252"/>
        <end position="454"/>
    </location>
</feature>
<dbReference type="PANTHER" id="PTHR45436">
    <property type="entry name" value="SENSOR HISTIDINE KINASE YKOH"/>
    <property type="match status" value="1"/>
</dbReference>
<dbReference type="GO" id="GO:0005886">
    <property type="term" value="C:plasma membrane"/>
    <property type="evidence" value="ECO:0007669"/>
    <property type="project" value="TreeGrafter"/>
</dbReference>
<evidence type="ECO:0000256" key="4">
    <source>
        <dbReference type="ARBA" id="ARBA00022553"/>
    </source>
</evidence>
<accession>A0A2M7TLK7</accession>
<dbReference type="Gene3D" id="3.30.565.10">
    <property type="entry name" value="Histidine kinase-like ATPase, C-terminal domain"/>
    <property type="match status" value="1"/>
</dbReference>
<dbReference type="SUPFAM" id="SSF55874">
    <property type="entry name" value="ATPase domain of HSP90 chaperone/DNA topoisomerase II/histidine kinase"/>
    <property type="match status" value="1"/>
</dbReference>
<dbReference type="PANTHER" id="PTHR45436:SF5">
    <property type="entry name" value="SENSOR HISTIDINE KINASE TRCS"/>
    <property type="match status" value="1"/>
</dbReference>
<dbReference type="InterPro" id="IPR003660">
    <property type="entry name" value="HAMP_dom"/>
</dbReference>
<dbReference type="InterPro" id="IPR004358">
    <property type="entry name" value="Sig_transdc_His_kin-like_C"/>
</dbReference>
<evidence type="ECO:0000256" key="1">
    <source>
        <dbReference type="ARBA" id="ARBA00000085"/>
    </source>
</evidence>
<evidence type="ECO:0000313" key="15">
    <source>
        <dbReference type="Proteomes" id="UP000228920"/>
    </source>
</evidence>
<dbReference type="EC" id="2.7.13.3" evidence="3"/>
<evidence type="ECO:0000256" key="6">
    <source>
        <dbReference type="ARBA" id="ARBA00022692"/>
    </source>
</evidence>
<keyword evidence="6 11" id="KW-0812">Transmembrane</keyword>
<evidence type="ECO:0000256" key="10">
    <source>
        <dbReference type="ARBA" id="ARBA00023136"/>
    </source>
</evidence>
<keyword evidence="10 11" id="KW-0472">Membrane</keyword>
<evidence type="ECO:0000313" key="14">
    <source>
        <dbReference type="EMBL" id="PIZ47982.1"/>
    </source>
</evidence>
<organism evidence="14 15">
    <name type="scientific">candidate division WWE3 bacterium CG_4_10_14_0_2_um_filter_41_14</name>
    <dbReference type="NCBI Taxonomy" id="1975072"/>
    <lineage>
        <taxon>Bacteria</taxon>
        <taxon>Katanobacteria</taxon>
    </lineage>
</organism>
<dbReference type="GO" id="GO:0000155">
    <property type="term" value="F:phosphorelay sensor kinase activity"/>
    <property type="evidence" value="ECO:0007669"/>
    <property type="project" value="InterPro"/>
</dbReference>
<comment type="catalytic activity">
    <reaction evidence="1">
        <text>ATP + protein L-histidine = ADP + protein N-phospho-L-histidine.</text>
        <dbReference type="EC" id="2.7.13.3"/>
    </reaction>
</comment>
<evidence type="ECO:0000256" key="7">
    <source>
        <dbReference type="ARBA" id="ARBA00022777"/>
    </source>
</evidence>
<dbReference type="InterPro" id="IPR003594">
    <property type="entry name" value="HATPase_dom"/>
</dbReference>
<keyword evidence="7" id="KW-0418">Kinase</keyword>
<dbReference type="SMART" id="SM00388">
    <property type="entry name" value="HisKA"/>
    <property type="match status" value="1"/>
</dbReference>
<dbReference type="InterPro" id="IPR036890">
    <property type="entry name" value="HATPase_C_sf"/>
</dbReference>
<dbReference type="Pfam" id="PF00512">
    <property type="entry name" value="HisKA"/>
    <property type="match status" value="1"/>
</dbReference>
<evidence type="ECO:0000256" key="2">
    <source>
        <dbReference type="ARBA" id="ARBA00004370"/>
    </source>
</evidence>
<evidence type="ECO:0000259" key="13">
    <source>
        <dbReference type="PROSITE" id="PS50885"/>
    </source>
</evidence>
<dbReference type="AlphaFoldDB" id="A0A2M7TLK7"/>
<evidence type="ECO:0000259" key="12">
    <source>
        <dbReference type="PROSITE" id="PS50109"/>
    </source>
</evidence>
<dbReference type="CDD" id="cd00082">
    <property type="entry name" value="HisKA"/>
    <property type="match status" value="1"/>
</dbReference>
<dbReference type="InterPro" id="IPR005467">
    <property type="entry name" value="His_kinase_dom"/>
</dbReference>
<keyword evidence="9" id="KW-0902">Two-component regulatory system</keyword>
<evidence type="ECO:0000256" key="8">
    <source>
        <dbReference type="ARBA" id="ARBA00022989"/>
    </source>
</evidence>
<dbReference type="Gene3D" id="1.10.287.130">
    <property type="match status" value="1"/>
</dbReference>
<name>A0A2M7TLK7_UNCKA</name>
<comment type="subcellular location">
    <subcellularLocation>
        <location evidence="2">Membrane</location>
    </subcellularLocation>
</comment>
<reference evidence="15" key="1">
    <citation type="submission" date="2017-09" db="EMBL/GenBank/DDBJ databases">
        <title>Depth-based differentiation of microbial function through sediment-hosted aquifers and enrichment of novel symbionts in the deep terrestrial subsurface.</title>
        <authorList>
            <person name="Probst A.J."/>
            <person name="Ladd B."/>
            <person name="Jarett J.K."/>
            <person name="Geller-Mcgrath D.E."/>
            <person name="Sieber C.M.K."/>
            <person name="Emerson J.B."/>
            <person name="Anantharaman K."/>
            <person name="Thomas B.C."/>
            <person name="Malmstrom R."/>
            <person name="Stieglmeier M."/>
            <person name="Klingl A."/>
            <person name="Woyke T."/>
            <person name="Ryan C.M."/>
            <person name="Banfield J.F."/>
        </authorList>
    </citation>
    <scope>NUCLEOTIDE SEQUENCE [LARGE SCALE GENOMIC DNA]</scope>
</reference>
<dbReference type="InterPro" id="IPR050428">
    <property type="entry name" value="TCS_sensor_his_kinase"/>
</dbReference>
<keyword evidence="4" id="KW-0597">Phosphoprotein</keyword>
<feature type="domain" description="HAMP" evidence="13">
    <location>
        <begin position="190"/>
        <end position="244"/>
    </location>
</feature>